<protein>
    <submittedName>
        <fullName evidence="3">Roadblock/LC7 domain containing protein, putative</fullName>
    </submittedName>
</protein>
<organism evidence="3 4">
    <name type="scientific">Angomonas deanei</name>
    <dbReference type="NCBI Taxonomy" id="59799"/>
    <lineage>
        <taxon>Eukaryota</taxon>
        <taxon>Discoba</taxon>
        <taxon>Euglenozoa</taxon>
        <taxon>Kinetoplastea</taxon>
        <taxon>Metakinetoplastina</taxon>
        <taxon>Trypanosomatida</taxon>
        <taxon>Trypanosomatidae</taxon>
        <taxon>Strigomonadinae</taxon>
        <taxon>Angomonas</taxon>
    </lineage>
</organism>
<sequence length="118" mass="13020">MADERIESVMEHITYTKGVVGVVVCDREGNPIRDSFQSLDRGRATTLASLAADLVLLAAPLASLEIEKEKEKSKKEEKKSKEAGPSTIEVMRVQSLSYEIIIKCNEDFLLVVVQEPVG</sequence>
<dbReference type="AlphaFoldDB" id="S9VP21"/>
<dbReference type="PANTHER" id="PTHR10779">
    <property type="entry name" value="DYNEIN LIGHT CHAIN ROADBLOCK"/>
    <property type="match status" value="1"/>
</dbReference>
<dbReference type="InterPro" id="IPR004942">
    <property type="entry name" value="Roadblock/LAMTOR2_dom"/>
</dbReference>
<evidence type="ECO:0000259" key="2">
    <source>
        <dbReference type="SMART" id="SM00960"/>
    </source>
</evidence>
<dbReference type="VEuPathDB" id="TriTrypDB:ADEAN_000343900"/>
<dbReference type="EMBL" id="LR877150">
    <property type="protein sequence ID" value="CAD2215981.1"/>
    <property type="molecule type" value="Genomic_DNA"/>
</dbReference>
<evidence type="ECO:0000313" key="4">
    <source>
        <dbReference type="Proteomes" id="UP000515908"/>
    </source>
</evidence>
<dbReference type="Gene3D" id="3.30.450.30">
    <property type="entry name" value="Dynein light chain 2a, cytoplasmic"/>
    <property type="match status" value="1"/>
</dbReference>
<dbReference type="Proteomes" id="UP000515908">
    <property type="component" value="Chromosome 06"/>
</dbReference>
<gene>
    <name evidence="3" type="ORF">ADEAN_000343900</name>
</gene>
<comment type="similarity">
    <text evidence="1">Belongs to the GAMAD family.</text>
</comment>
<reference evidence="3 4" key="1">
    <citation type="submission" date="2020-08" db="EMBL/GenBank/DDBJ databases">
        <authorList>
            <person name="Newling K."/>
            <person name="Davey J."/>
            <person name="Forrester S."/>
        </authorList>
    </citation>
    <scope>NUCLEOTIDE SEQUENCE [LARGE SCALE GENOMIC DNA]</scope>
    <source>
        <strain evidence="4">Crithidia deanei Carvalho (ATCC PRA-265)</strain>
    </source>
</reference>
<proteinExistence type="inferred from homology"/>
<dbReference type="SMART" id="SM00960">
    <property type="entry name" value="Robl_LC7"/>
    <property type="match status" value="1"/>
</dbReference>
<evidence type="ECO:0000313" key="3">
    <source>
        <dbReference type="EMBL" id="CAD2215981.1"/>
    </source>
</evidence>
<evidence type="ECO:0000256" key="1">
    <source>
        <dbReference type="ARBA" id="ARBA00007191"/>
    </source>
</evidence>
<dbReference type="SUPFAM" id="SSF103196">
    <property type="entry name" value="Roadblock/LC7 domain"/>
    <property type="match status" value="1"/>
</dbReference>
<feature type="domain" description="Roadblock/LAMTOR2" evidence="2">
    <location>
        <begin position="6"/>
        <end position="114"/>
    </location>
</feature>
<accession>S9VP21</accession>
<name>S9VP21_9TRYP</name>
<dbReference type="Pfam" id="PF03259">
    <property type="entry name" value="Robl_LC7"/>
    <property type="match status" value="1"/>
</dbReference>
<dbReference type="OrthoDB" id="249360at2759"/>
<keyword evidence="4" id="KW-1185">Reference proteome</keyword>